<evidence type="ECO:0000313" key="2">
    <source>
        <dbReference type="Proteomes" id="UP000323717"/>
    </source>
</evidence>
<dbReference type="EMBL" id="VWLE01000071">
    <property type="protein sequence ID" value="KAA3952983.1"/>
    <property type="molecule type" value="Genomic_DNA"/>
</dbReference>
<sequence length="154" mass="18122">MGSFKKLVNILLGTKKEYAVKDLGIFHSKVCDWWQNEHYAWWSTVQLPSYSAETVIWLEGDASAPLSQQLLDLQALLENWKSVIARVESLLPNESRLAHKEEAYISWQNRFYPEEIKASVKYNDSWEITFTTDDLDYCFSFIWKNNTVRDLTLY</sequence>
<reference evidence="1 2" key="1">
    <citation type="journal article" date="2019" name="Nat. Med.">
        <title>A library of human gut bacterial isolates paired with longitudinal multiomics data enables mechanistic microbiome research.</title>
        <authorList>
            <person name="Poyet M."/>
            <person name="Groussin M."/>
            <person name="Gibbons S.M."/>
            <person name="Avila-Pacheco J."/>
            <person name="Jiang X."/>
            <person name="Kearney S.M."/>
            <person name="Perrotta A.R."/>
            <person name="Berdy B."/>
            <person name="Zhao S."/>
            <person name="Lieberman T.D."/>
            <person name="Swanson P.K."/>
            <person name="Smith M."/>
            <person name="Roesemann S."/>
            <person name="Alexander J.E."/>
            <person name="Rich S.A."/>
            <person name="Livny J."/>
            <person name="Vlamakis H."/>
            <person name="Clish C."/>
            <person name="Bullock K."/>
            <person name="Deik A."/>
            <person name="Scott J."/>
            <person name="Pierce K.A."/>
            <person name="Xavier R.J."/>
            <person name="Alm E.J."/>
        </authorList>
    </citation>
    <scope>NUCLEOTIDE SEQUENCE [LARGE SCALE GENOMIC DNA]</scope>
    <source>
        <strain evidence="1 2">BIOML-A163</strain>
    </source>
</reference>
<proteinExistence type="predicted"/>
<dbReference type="RefSeq" id="WP_008776557.1">
    <property type="nucleotide sequence ID" value="NZ_JADNAE010000006.1"/>
</dbReference>
<organism evidence="1 2">
    <name type="scientific">Bacteroides ovatus</name>
    <dbReference type="NCBI Taxonomy" id="28116"/>
    <lineage>
        <taxon>Bacteria</taxon>
        <taxon>Pseudomonadati</taxon>
        <taxon>Bacteroidota</taxon>
        <taxon>Bacteroidia</taxon>
        <taxon>Bacteroidales</taxon>
        <taxon>Bacteroidaceae</taxon>
        <taxon>Bacteroides</taxon>
    </lineage>
</organism>
<name>A0A5M5C4Z4_BACOV</name>
<accession>A0A5M5C4Z4</accession>
<dbReference type="AlphaFoldDB" id="A0A5M5C4Z4"/>
<dbReference type="Proteomes" id="UP000323717">
    <property type="component" value="Unassembled WGS sequence"/>
</dbReference>
<evidence type="ECO:0008006" key="3">
    <source>
        <dbReference type="Google" id="ProtNLM"/>
    </source>
</evidence>
<protein>
    <recommendedName>
        <fullName evidence="3">DUF2262 domain-containing protein</fullName>
    </recommendedName>
</protein>
<comment type="caution">
    <text evidence="1">The sequence shown here is derived from an EMBL/GenBank/DDBJ whole genome shotgun (WGS) entry which is preliminary data.</text>
</comment>
<gene>
    <name evidence="1" type="ORF">F3D71_07450</name>
</gene>
<evidence type="ECO:0000313" key="1">
    <source>
        <dbReference type="EMBL" id="KAA3952983.1"/>
    </source>
</evidence>